<sequence length="112" mass="13004">MKTCFDPIDYESKDNVKEWVMEEDVSPIFDYDELENMIYNDKIMPICYTTQKEGGTHNIEEEVQGDEEGLCHIGSGVEELTWSQLVKKMMIVMIVKMIFMNAMLGLMKIPLI</sequence>
<gene>
    <name evidence="2" type="ORF">SLEP1_g26279</name>
</gene>
<dbReference type="EMBL" id="BPVZ01000043">
    <property type="protein sequence ID" value="GKV15492.1"/>
    <property type="molecule type" value="Genomic_DNA"/>
</dbReference>
<organism evidence="2 3">
    <name type="scientific">Rubroshorea leprosula</name>
    <dbReference type="NCBI Taxonomy" id="152421"/>
    <lineage>
        <taxon>Eukaryota</taxon>
        <taxon>Viridiplantae</taxon>
        <taxon>Streptophyta</taxon>
        <taxon>Embryophyta</taxon>
        <taxon>Tracheophyta</taxon>
        <taxon>Spermatophyta</taxon>
        <taxon>Magnoliopsida</taxon>
        <taxon>eudicotyledons</taxon>
        <taxon>Gunneridae</taxon>
        <taxon>Pentapetalae</taxon>
        <taxon>rosids</taxon>
        <taxon>malvids</taxon>
        <taxon>Malvales</taxon>
        <taxon>Dipterocarpaceae</taxon>
        <taxon>Rubroshorea</taxon>
    </lineage>
</organism>
<keyword evidence="1" id="KW-0472">Membrane</keyword>
<keyword evidence="1" id="KW-1133">Transmembrane helix</keyword>
<feature type="transmembrane region" description="Helical" evidence="1">
    <location>
        <begin position="89"/>
        <end position="107"/>
    </location>
</feature>
<comment type="caution">
    <text evidence="2">The sequence shown here is derived from an EMBL/GenBank/DDBJ whole genome shotgun (WGS) entry which is preliminary data.</text>
</comment>
<protein>
    <submittedName>
        <fullName evidence="2">Uncharacterized protein</fullName>
    </submittedName>
</protein>
<reference evidence="2 3" key="1">
    <citation type="journal article" date="2021" name="Commun. Biol.">
        <title>The genome of Shorea leprosula (Dipterocarpaceae) highlights the ecological relevance of drought in aseasonal tropical rainforests.</title>
        <authorList>
            <person name="Ng K.K.S."/>
            <person name="Kobayashi M.J."/>
            <person name="Fawcett J.A."/>
            <person name="Hatakeyama M."/>
            <person name="Paape T."/>
            <person name="Ng C.H."/>
            <person name="Ang C.C."/>
            <person name="Tnah L.H."/>
            <person name="Lee C.T."/>
            <person name="Nishiyama T."/>
            <person name="Sese J."/>
            <person name="O'Brien M.J."/>
            <person name="Copetti D."/>
            <person name="Mohd Noor M.I."/>
            <person name="Ong R.C."/>
            <person name="Putra M."/>
            <person name="Sireger I.Z."/>
            <person name="Indrioko S."/>
            <person name="Kosugi Y."/>
            <person name="Izuno A."/>
            <person name="Isagi Y."/>
            <person name="Lee S.L."/>
            <person name="Shimizu K.K."/>
        </authorList>
    </citation>
    <scope>NUCLEOTIDE SEQUENCE [LARGE SCALE GENOMIC DNA]</scope>
    <source>
        <strain evidence="2">214</strain>
    </source>
</reference>
<keyword evidence="3" id="KW-1185">Reference proteome</keyword>
<name>A0AAV5JPF5_9ROSI</name>
<dbReference type="Proteomes" id="UP001054252">
    <property type="component" value="Unassembled WGS sequence"/>
</dbReference>
<evidence type="ECO:0000313" key="2">
    <source>
        <dbReference type="EMBL" id="GKV15492.1"/>
    </source>
</evidence>
<evidence type="ECO:0000256" key="1">
    <source>
        <dbReference type="SAM" id="Phobius"/>
    </source>
</evidence>
<proteinExistence type="predicted"/>
<accession>A0AAV5JPF5</accession>
<keyword evidence="1" id="KW-0812">Transmembrane</keyword>
<dbReference type="AlphaFoldDB" id="A0AAV5JPF5"/>
<evidence type="ECO:0000313" key="3">
    <source>
        <dbReference type="Proteomes" id="UP001054252"/>
    </source>
</evidence>